<dbReference type="GO" id="GO:0005886">
    <property type="term" value="C:plasma membrane"/>
    <property type="evidence" value="ECO:0007669"/>
    <property type="project" value="UniProtKB-SubCell"/>
</dbReference>
<name>A0A7V5NYX8_9BACT</name>
<evidence type="ECO:0000256" key="6">
    <source>
        <dbReference type="ARBA" id="ARBA00022692"/>
    </source>
</evidence>
<accession>A0A7V5NYX8</accession>
<keyword evidence="7" id="KW-0378">Hydrolase</keyword>
<evidence type="ECO:0000256" key="10">
    <source>
        <dbReference type="ARBA" id="ARBA00023251"/>
    </source>
</evidence>
<evidence type="ECO:0000256" key="3">
    <source>
        <dbReference type="ARBA" id="ARBA00012374"/>
    </source>
</evidence>
<comment type="caution">
    <text evidence="15">The sequence shown here is derived from an EMBL/GenBank/DDBJ whole genome shotgun (WGS) entry which is preliminary data.</text>
</comment>
<comment type="subcellular location">
    <subcellularLocation>
        <location evidence="1">Cell membrane</location>
        <topology evidence="1">Multi-pass membrane protein</topology>
    </subcellularLocation>
</comment>
<feature type="non-terminal residue" evidence="15">
    <location>
        <position position="113"/>
    </location>
</feature>
<dbReference type="GO" id="GO:0050380">
    <property type="term" value="F:undecaprenyl-diphosphatase activity"/>
    <property type="evidence" value="ECO:0007669"/>
    <property type="project" value="UniProtKB-EC"/>
</dbReference>
<comment type="catalytic activity">
    <reaction evidence="13">
        <text>di-trans,octa-cis-undecaprenyl diphosphate + H2O = di-trans,octa-cis-undecaprenyl phosphate + phosphate + H(+)</text>
        <dbReference type="Rhea" id="RHEA:28094"/>
        <dbReference type="ChEBI" id="CHEBI:15377"/>
        <dbReference type="ChEBI" id="CHEBI:15378"/>
        <dbReference type="ChEBI" id="CHEBI:43474"/>
        <dbReference type="ChEBI" id="CHEBI:58405"/>
        <dbReference type="ChEBI" id="CHEBI:60392"/>
        <dbReference type="EC" id="3.6.1.27"/>
    </reaction>
</comment>
<dbReference type="Pfam" id="PF02673">
    <property type="entry name" value="BacA"/>
    <property type="match status" value="1"/>
</dbReference>
<evidence type="ECO:0000313" key="15">
    <source>
        <dbReference type="EMBL" id="HHI96775.1"/>
    </source>
</evidence>
<evidence type="ECO:0000256" key="5">
    <source>
        <dbReference type="ARBA" id="ARBA00022475"/>
    </source>
</evidence>
<dbReference type="PANTHER" id="PTHR30622">
    <property type="entry name" value="UNDECAPRENYL-DIPHOSPHATASE"/>
    <property type="match status" value="1"/>
</dbReference>
<keyword evidence="9 14" id="KW-0472">Membrane</keyword>
<keyword evidence="5" id="KW-1003">Cell membrane</keyword>
<keyword evidence="8 14" id="KW-1133">Transmembrane helix</keyword>
<comment type="similarity">
    <text evidence="2">Belongs to the UppP family.</text>
</comment>
<evidence type="ECO:0000256" key="11">
    <source>
        <dbReference type="ARBA" id="ARBA00032707"/>
    </source>
</evidence>
<feature type="transmembrane region" description="Helical" evidence="14">
    <location>
        <begin position="40"/>
        <end position="59"/>
    </location>
</feature>
<proteinExistence type="inferred from homology"/>
<evidence type="ECO:0000256" key="4">
    <source>
        <dbReference type="ARBA" id="ARBA00021581"/>
    </source>
</evidence>
<keyword evidence="6 14" id="KW-0812">Transmembrane</keyword>
<organism evidence="15">
    <name type="scientific">Thermodesulfatator atlanticus</name>
    <dbReference type="NCBI Taxonomy" id="501497"/>
    <lineage>
        <taxon>Bacteria</taxon>
        <taxon>Pseudomonadati</taxon>
        <taxon>Thermodesulfobacteriota</taxon>
        <taxon>Thermodesulfobacteria</taxon>
        <taxon>Thermodesulfobacteriales</taxon>
        <taxon>Thermodesulfatatoraceae</taxon>
        <taxon>Thermodesulfatator</taxon>
    </lineage>
</organism>
<dbReference type="Proteomes" id="UP000886101">
    <property type="component" value="Unassembled WGS sequence"/>
</dbReference>
<dbReference type="EC" id="3.6.1.27" evidence="3"/>
<evidence type="ECO:0000256" key="12">
    <source>
        <dbReference type="ARBA" id="ARBA00032932"/>
    </source>
</evidence>
<evidence type="ECO:0000256" key="2">
    <source>
        <dbReference type="ARBA" id="ARBA00010621"/>
    </source>
</evidence>
<evidence type="ECO:0000256" key="7">
    <source>
        <dbReference type="ARBA" id="ARBA00022801"/>
    </source>
</evidence>
<reference evidence="15" key="1">
    <citation type="journal article" date="2020" name="mSystems">
        <title>Genome- and Community-Level Interaction Insights into Carbon Utilization and Element Cycling Functions of Hydrothermarchaeota in Hydrothermal Sediment.</title>
        <authorList>
            <person name="Zhou Z."/>
            <person name="Liu Y."/>
            <person name="Xu W."/>
            <person name="Pan J."/>
            <person name="Luo Z.H."/>
            <person name="Li M."/>
        </authorList>
    </citation>
    <scope>NUCLEOTIDE SEQUENCE [LARGE SCALE GENOMIC DNA]</scope>
    <source>
        <strain evidence="15">HyVt-533</strain>
    </source>
</reference>
<feature type="transmembrane region" description="Helical" evidence="14">
    <location>
        <begin position="79"/>
        <end position="97"/>
    </location>
</feature>
<gene>
    <name evidence="15" type="ORF">ENJ96_02890</name>
</gene>
<evidence type="ECO:0000256" key="9">
    <source>
        <dbReference type="ARBA" id="ARBA00023136"/>
    </source>
</evidence>
<evidence type="ECO:0000256" key="14">
    <source>
        <dbReference type="SAM" id="Phobius"/>
    </source>
</evidence>
<evidence type="ECO:0000256" key="13">
    <source>
        <dbReference type="ARBA" id="ARBA00047594"/>
    </source>
</evidence>
<evidence type="ECO:0000256" key="8">
    <source>
        <dbReference type="ARBA" id="ARBA00022989"/>
    </source>
</evidence>
<dbReference type="InterPro" id="IPR003824">
    <property type="entry name" value="UppP"/>
</dbReference>
<dbReference type="AlphaFoldDB" id="A0A7V5NYX8"/>
<sequence length="113" mass="12711">MTHTEALALGILQGATEFLPVSSSGHLVLAEHFGQVQGAGLAFDVFLHLGTLLAVLIYFRKDWWAMFTFWRAEKTYQRLLFYLLLATVPGALVGFLGEDLVARHFRDPLRVAY</sequence>
<keyword evidence="10" id="KW-0046">Antibiotic resistance</keyword>
<dbReference type="GO" id="GO:0046677">
    <property type="term" value="P:response to antibiotic"/>
    <property type="evidence" value="ECO:0007669"/>
    <property type="project" value="UniProtKB-KW"/>
</dbReference>
<dbReference type="PANTHER" id="PTHR30622:SF2">
    <property type="entry name" value="UNDECAPRENYL-DIPHOSPHATASE"/>
    <property type="match status" value="1"/>
</dbReference>
<dbReference type="EMBL" id="DROK01000083">
    <property type="protein sequence ID" value="HHI96775.1"/>
    <property type="molecule type" value="Genomic_DNA"/>
</dbReference>
<protein>
    <recommendedName>
        <fullName evidence="4">Undecaprenyl-diphosphatase</fullName>
        <ecNumber evidence="3">3.6.1.27</ecNumber>
    </recommendedName>
    <alternativeName>
        <fullName evidence="12">Bacitracin resistance protein</fullName>
    </alternativeName>
    <alternativeName>
        <fullName evidence="11">Undecaprenyl pyrophosphate phosphatase</fullName>
    </alternativeName>
</protein>
<evidence type="ECO:0000256" key="1">
    <source>
        <dbReference type="ARBA" id="ARBA00004651"/>
    </source>
</evidence>